<dbReference type="OrthoDB" id="7687729at2759"/>
<evidence type="ECO:0000313" key="11">
    <source>
        <dbReference type="EMBL" id="KAG5344388.1"/>
    </source>
</evidence>
<dbReference type="InterPro" id="IPR000175">
    <property type="entry name" value="Na/ntran_symport"/>
</dbReference>
<feature type="non-terminal residue" evidence="11">
    <location>
        <position position="1"/>
    </location>
</feature>
<feature type="domain" description="Double jelly roll-like" evidence="9">
    <location>
        <begin position="521"/>
        <end position="582"/>
    </location>
</feature>
<protein>
    <submittedName>
        <fullName evidence="11">NAAT1 protein</fullName>
    </submittedName>
</protein>
<evidence type="ECO:0000256" key="3">
    <source>
        <dbReference type="ARBA" id="ARBA00022448"/>
    </source>
</evidence>
<dbReference type="InterPro" id="IPR037272">
    <property type="entry name" value="SNS_sf"/>
</dbReference>
<evidence type="ECO:0000256" key="6">
    <source>
        <dbReference type="ARBA" id="ARBA00022989"/>
    </source>
</evidence>
<feature type="non-terminal residue" evidence="11">
    <location>
        <position position="990"/>
    </location>
</feature>
<evidence type="ECO:0000313" key="12">
    <source>
        <dbReference type="Proteomes" id="UP000670152"/>
    </source>
</evidence>
<proteinExistence type="inferred from homology"/>
<dbReference type="PROSITE" id="PS50267">
    <property type="entry name" value="NA_NEUROTRAN_SYMP_3"/>
    <property type="match status" value="1"/>
</dbReference>
<reference evidence="11 12" key="1">
    <citation type="submission" date="2020-02" db="EMBL/GenBank/DDBJ databases">
        <title>Relaxed selection underlies rapid genomic changes in the transitions from sociality to social parasitism in ants.</title>
        <authorList>
            <person name="Bi X."/>
        </authorList>
    </citation>
    <scope>NUCLEOTIDE SEQUENCE [LARGE SCALE GENOMIC DNA]</scope>
    <source>
        <strain evidence="11">BGI-DK2014b</strain>
        <tissue evidence="11">Whole body</tissue>
    </source>
</reference>
<evidence type="ECO:0000259" key="9">
    <source>
        <dbReference type="Pfam" id="PF21738"/>
    </source>
</evidence>
<keyword evidence="7 8" id="KW-0472">Membrane</keyword>
<keyword evidence="5" id="KW-0769">Symport</keyword>
<evidence type="ECO:0000256" key="2">
    <source>
        <dbReference type="ARBA" id="ARBA00006459"/>
    </source>
</evidence>
<dbReference type="GO" id="GO:0015293">
    <property type="term" value="F:symporter activity"/>
    <property type="evidence" value="ECO:0007669"/>
    <property type="project" value="UniProtKB-KW"/>
</dbReference>
<sequence>MTRFSQTTSLVNLKAQVYNVEHDLVEQTILLNTKEEYSAWEQRCDKFIESLKEYVEDDNMGHIENGLIKNLSRLVSNLPDSQLTRKKNRKYFCDRCLHYFSSSAKLEIHSKDCGKLNLECALKKTNGNPESSTYTYHHHNVFSIGSYVHCSYDSSLSGYRFRRDKYCIAWFAEELRNLAHSVQAIISANVPIADFTRDDWQKFNSTTHCHIFLVSNLDILASFRSKDKLRILQFYSSLTDDTISENAYVHAVNVWRRFSTLGEYSDLYLKLSSYLMYYDVNNLYGWAMCQSLPYIDFQWVDDVQNFNFTIIALDSATGYILEVDAEYPQHTQLNTKFRTLAKNFEKNLYKLMNNEQFTQILRTNLVGVAYHLGIGYGVVVSVFSVITYYCALMALMLYYMVASCQGEQAKNGSRSSADPYFRKYVLNEMGIEDGLGLSSWKLVLALLASWIFVYVVICKSVKSNAGFLDSSDTAKSLMTDDGYFNFCMPLSMLLRSIPGPSRLRLSWKSHDTLSLVYRLIKKNIMTARKTYFDCKLINVKLFLNPKFYPYDDLNLDFDKRGRVAILFDMYLCFCLSYYSLNNLGITNIMRYEKQAKQKTCRDCTNVTSLDLCTSLMADTTIFEIFGNLHQVVYSENTDKIRDYLLCGFLATPSFRISSLYEGYLEEISGEIFKMIAEKNNFKIAYKPINTLAKIYFYYNLFHFQQQNKQIFKTLMGSPLSPILAKIVLRDLEEKTLDTLNLNPIIYQRYVYVDDNIMRQENTLMTFSFNSFHNRLQFTLEIENDRCLNFLEQLLKIENNKIIVDWFHKKMFSGRYLSFLSNHSTSHKINSILVDRATLLSHPRFHKKNIEFVINILLNNCYPLSLIFNCINKRIKKIIHEKLNTQSKKYFVVPYIPKVSYSITFFNKSIFTIGYKILNTLSSFIKVHKNKFQNQNVVYQINCQDCEASYVRQTKRQLKTLINEHRNNIKQSSSRLSVISDHRLNCDHNFD</sequence>
<dbReference type="PANTHER" id="PTHR21301:SF10">
    <property type="entry name" value="REVERSE TRANSCRIPTASE DOMAIN-CONTAINING PROTEIN"/>
    <property type="match status" value="1"/>
</dbReference>
<dbReference type="SUPFAM" id="SSF56672">
    <property type="entry name" value="DNA/RNA polymerases"/>
    <property type="match status" value="1"/>
</dbReference>
<evidence type="ECO:0000256" key="4">
    <source>
        <dbReference type="ARBA" id="ARBA00022692"/>
    </source>
</evidence>
<dbReference type="InterPro" id="IPR058912">
    <property type="entry name" value="HTH_animal"/>
</dbReference>
<dbReference type="Proteomes" id="UP000670152">
    <property type="component" value="Unassembled WGS sequence"/>
</dbReference>
<dbReference type="Pfam" id="PF21738">
    <property type="entry name" value="DJR-like_dom"/>
    <property type="match status" value="1"/>
</dbReference>
<dbReference type="Pfam" id="PF26215">
    <property type="entry name" value="HTH_animal"/>
    <property type="match status" value="1"/>
</dbReference>
<dbReference type="GO" id="GO:0071897">
    <property type="term" value="P:DNA biosynthetic process"/>
    <property type="evidence" value="ECO:0007669"/>
    <property type="project" value="UniProtKB-ARBA"/>
</dbReference>
<feature type="domain" description="Helix-turn-helix" evidence="10">
    <location>
        <begin position="814"/>
        <end position="871"/>
    </location>
</feature>
<organism evidence="11 12">
    <name type="scientific">Acromyrmex heyeri</name>
    <dbReference type="NCBI Taxonomy" id="230685"/>
    <lineage>
        <taxon>Eukaryota</taxon>
        <taxon>Metazoa</taxon>
        <taxon>Ecdysozoa</taxon>
        <taxon>Arthropoda</taxon>
        <taxon>Hexapoda</taxon>
        <taxon>Insecta</taxon>
        <taxon>Pterygota</taxon>
        <taxon>Neoptera</taxon>
        <taxon>Endopterygota</taxon>
        <taxon>Hymenoptera</taxon>
        <taxon>Apocrita</taxon>
        <taxon>Aculeata</taxon>
        <taxon>Formicoidea</taxon>
        <taxon>Formicidae</taxon>
        <taxon>Myrmicinae</taxon>
        <taxon>Acromyrmex</taxon>
    </lineage>
</organism>
<accession>A0A836GJE0</accession>
<gene>
    <name evidence="11" type="primary">Naat1_0</name>
    <name evidence="11" type="ORF">G6Z77_0014186</name>
</gene>
<feature type="transmembrane region" description="Helical" evidence="8">
    <location>
        <begin position="374"/>
        <end position="401"/>
    </location>
</feature>
<dbReference type="EMBL" id="JAANIB010001071">
    <property type="protein sequence ID" value="KAG5344388.1"/>
    <property type="molecule type" value="Genomic_DNA"/>
</dbReference>
<dbReference type="PANTHER" id="PTHR21301">
    <property type="entry name" value="REVERSE TRANSCRIPTASE"/>
    <property type="match status" value="1"/>
</dbReference>
<comment type="subcellular location">
    <subcellularLocation>
        <location evidence="1">Membrane</location>
        <topology evidence="1">Multi-pass membrane protein</topology>
    </subcellularLocation>
</comment>
<evidence type="ECO:0000259" key="10">
    <source>
        <dbReference type="Pfam" id="PF26215"/>
    </source>
</evidence>
<evidence type="ECO:0000256" key="8">
    <source>
        <dbReference type="SAM" id="Phobius"/>
    </source>
</evidence>
<evidence type="ECO:0000256" key="5">
    <source>
        <dbReference type="ARBA" id="ARBA00022847"/>
    </source>
</evidence>
<comment type="caution">
    <text evidence="11">The sequence shown here is derived from an EMBL/GenBank/DDBJ whole genome shotgun (WGS) entry which is preliminary data.</text>
</comment>
<name>A0A836GJE0_9HYME</name>
<dbReference type="InterPro" id="IPR049512">
    <property type="entry name" value="DJR-like_dom"/>
</dbReference>
<dbReference type="InterPro" id="IPR043502">
    <property type="entry name" value="DNA/RNA_pol_sf"/>
</dbReference>
<comment type="similarity">
    <text evidence="2">Belongs to the sodium:neurotransmitter symporter (SNF) (TC 2.A.22) family.</text>
</comment>
<keyword evidence="4 8" id="KW-0812">Transmembrane</keyword>
<feature type="transmembrane region" description="Helical" evidence="8">
    <location>
        <begin position="442"/>
        <end position="462"/>
    </location>
</feature>
<keyword evidence="3" id="KW-0813">Transport</keyword>
<dbReference type="SUPFAM" id="SSF161070">
    <property type="entry name" value="SNF-like"/>
    <property type="match status" value="1"/>
</dbReference>
<dbReference type="AlphaFoldDB" id="A0A836GJE0"/>
<keyword evidence="6 8" id="KW-1133">Transmembrane helix</keyword>
<evidence type="ECO:0000256" key="1">
    <source>
        <dbReference type="ARBA" id="ARBA00004141"/>
    </source>
</evidence>
<dbReference type="GO" id="GO:0016020">
    <property type="term" value="C:membrane"/>
    <property type="evidence" value="ECO:0007669"/>
    <property type="project" value="UniProtKB-SubCell"/>
</dbReference>
<keyword evidence="12" id="KW-1185">Reference proteome</keyword>
<evidence type="ECO:0000256" key="7">
    <source>
        <dbReference type="ARBA" id="ARBA00023136"/>
    </source>
</evidence>